<dbReference type="EMBL" id="KV784385">
    <property type="protein sequence ID" value="OEU07575.1"/>
    <property type="molecule type" value="Genomic_DNA"/>
</dbReference>
<evidence type="ECO:0000256" key="1">
    <source>
        <dbReference type="SAM" id="Phobius"/>
    </source>
</evidence>
<name>A0A1E7ENY0_9STRA</name>
<gene>
    <name evidence="2" type="ORF">FRACYDRAFT_250997</name>
</gene>
<protein>
    <submittedName>
        <fullName evidence="2">Uncharacterized protein</fullName>
    </submittedName>
</protein>
<keyword evidence="3" id="KW-1185">Reference proteome</keyword>
<feature type="transmembrane region" description="Helical" evidence="1">
    <location>
        <begin position="65"/>
        <end position="83"/>
    </location>
</feature>
<keyword evidence="1" id="KW-0812">Transmembrane</keyword>
<feature type="transmembrane region" description="Helical" evidence="1">
    <location>
        <begin position="134"/>
        <end position="152"/>
    </location>
</feature>
<sequence>MIIDGKNKQAVDTNDDTEKTEIVEIVDDDVDIENNILHLEKDIDTTSAMVVVDDNAAAIPTLFDIFIHFSGSLSFVVGSAGYISSTYYENRLPYVCYGSFFMSYGCVMYSVPLFMKFRNRSSNNSCCPWGIEDLGAFLCYCFFIIGCILYILASYSNKETGLKYYPVIEHMFVYGSFSLTIEPFYQVILFFTRGGNCRSRIGASKLWSISCGFYPHPDAALAGVYFAEIGSLLCLARSFLMVNKRRVGLKAMQKDSRRCSEVSMDLCDLQDWLDEEGEDDDNNNSRIDGSLLCLARSFLMVNKRRVGLKAMQKDSRRCSEVSMDLCDLQDWLDEEGEEDDNNNSRIASGSMYNMMTTNYNNYSYSTVTDHNQNQLDSVQESNR</sequence>
<organism evidence="2 3">
    <name type="scientific">Fragilariopsis cylindrus CCMP1102</name>
    <dbReference type="NCBI Taxonomy" id="635003"/>
    <lineage>
        <taxon>Eukaryota</taxon>
        <taxon>Sar</taxon>
        <taxon>Stramenopiles</taxon>
        <taxon>Ochrophyta</taxon>
        <taxon>Bacillariophyta</taxon>
        <taxon>Bacillariophyceae</taxon>
        <taxon>Bacillariophycidae</taxon>
        <taxon>Bacillariales</taxon>
        <taxon>Bacillariaceae</taxon>
        <taxon>Fragilariopsis</taxon>
    </lineage>
</organism>
<evidence type="ECO:0000313" key="2">
    <source>
        <dbReference type="EMBL" id="OEU07575.1"/>
    </source>
</evidence>
<accession>A0A1E7ENY0</accession>
<evidence type="ECO:0000313" key="3">
    <source>
        <dbReference type="Proteomes" id="UP000095751"/>
    </source>
</evidence>
<dbReference type="Proteomes" id="UP000095751">
    <property type="component" value="Unassembled WGS sequence"/>
</dbReference>
<feature type="transmembrane region" description="Helical" evidence="1">
    <location>
        <begin position="95"/>
        <end position="114"/>
    </location>
</feature>
<dbReference type="InParanoid" id="A0A1E7ENY0"/>
<feature type="transmembrane region" description="Helical" evidence="1">
    <location>
        <begin position="222"/>
        <end position="242"/>
    </location>
</feature>
<proteinExistence type="predicted"/>
<reference evidence="2 3" key="1">
    <citation type="submission" date="2016-09" db="EMBL/GenBank/DDBJ databases">
        <title>Extensive genetic diversity and differential bi-allelic expression allows diatom success in the polar Southern Ocean.</title>
        <authorList>
            <consortium name="DOE Joint Genome Institute"/>
            <person name="Mock T."/>
            <person name="Otillar R.P."/>
            <person name="Strauss J."/>
            <person name="Dupont C."/>
            <person name="Frickenhaus S."/>
            <person name="Maumus F."/>
            <person name="Mcmullan M."/>
            <person name="Sanges R."/>
            <person name="Schmutz J."/>
            <person name="Toseland A."/>
            <person name="Valas R."/>
            <person name="Veluchamy A."/>
            <person name="Ward B.J."/>
            <person name="Allen A."/>
            <person name="Barry K."/>
            <person name="Falciatore A."/>
            <person name="Ferrante M."/>
            <person name="Fortunato A.E."/>
            <person name="Gloeckner G."/>
            <person name="Gruber A."/>
            <person name="Hipkin R."/>
            <person name="Janech M."/>
            <person name="Kroth P."/>
            <person name="Leese F."/>
            <person name="Lindquist E."/>
            <person name="Lyon B.R."/>
            <person name="Martin J."/>
            <person name="Mayer C."/>
            <person name="Parker M."/>
            <person name="Quesneville H."/>
            <person name="Raymond J."/>
            <person name="Uhlig C."/>
            <person name="Valentin K.U."/>
            <person name="Worden A.Z."/>
            <person name="Armbrust E.V."/>
            <person name="Bowler C."/>
            <person name="Green B."/>
            <person name="Moulton V."/>
            <person name="Van Oosterhout C."/>
            <person name="Grigoriev I."/>
        </authorList>
    </citation>
    <scope>NUCLEOTIDE SEQUENCE [LARGE SCALE GENOMIC DNA]</scope>
    <source>
        <strain evidence="2 3">CCMP1102</strain>
    </source>
</reference>
<keyword evidence="1" id="KW-1133">Transmembrane helix</keyword>
<dbReference type="KEGG" id="fcy:FRACYDRAFT_250997"/>
<dbReference type="AlphaFoldDB" id="A0A1E7ENY0"/>
<keyword evidence="1" id="KW-0472">Membrane</keyword>